<dbReference type="InterPro" id="IPR016543">
    <property type="entry name" value="Fis1"/>
</dbReference>
<reference evidence="2 3" key="1">
    <citation type="journal article" date="2014" name="Mol. Plant">
        <title>Chromosome Scale Genome Assembly and Transcriptome Profiling of Nannochloropsis gaditana in Nitrogen Depletion.</title>
        <authorList>
            <person name="Corteggiani Carpinelli E."/>
            <person name="Telatin A."/>
            <person name="Vitulo N."/>
            <person name="Forcato C."/>
            <person name="D'Angelo M."/>
            <person name="Schiavon R."/>
            <person name="Vezzi A."/>
            <person name="Giacometti G.M."/>
            <person name="Morosinotto T."/>
            <person name="Valle G."/>
        </authorList>
    </citation>
    <scope>NUCLEOTIDE SEQUENCE [LARGE SCALE GENOMIC DNA]</scope>
    <source>
        <strain evidence="2 3">B-31</strain>
    </source>
</reference>
<dbReference type="GO" id="GO:0016559">
    <property type="term" value="P:peroxisome fission"/>
    <property type="evidence" value="ECO:0007669"/>
    <property type="project" value="TreeGrafter"/>
</dbReference>
<name>W7TD11_9STRA</name>
<accession>W7TD11</accession>
<dbReference type="InterPro" id="IPR011990">
    <property type="entry name" value="TPR-like_helical_dom_sf"/>
</dbReference>
<keyword evidence="1" id="KW-0472">Membrane</keyword>
<dbReference type="SUPFAM" id="SSF48452">
    <property type="entry name" value="TPR-like"/>
    <property type="match status" value="1"/>
</dbReference>
<proteinExistence type="predicted"/>
<dbReference type="EMBL" id="AZIL01001343">
    <property type="protein sequence ID" value="EWM24132.1"/>
    <property type="molecule type" value="Genomic_DNA"/>
</dbReference>
<dbReference type="Gene3D" id="1.25.40.10">
    <property type="entry name" value="Tetratricopeptide repeat domain"/>
    <property type="match status" value="1"/>
</dbReference>
<organism evidence="2 3">
    <name type="scientific">Nannochloropsis gaditana</name>
    <dbReference type="NCBI Taxonomy" id="72520"/>
    <lineage>
        <taxon>Eukaryota</taxon>
        <taxon>Sar</taxon>
        <taxon>Stramenopiles</taxon>
        <taxon>Ochrophyta</taxon>
        <taxon>Eustigmatophyceae</taxon>
        <taxon>Eustigmatales</taxon>
        <taxon>Monodopsidaceae</taxon>
        <taxon>Nannochloropsis</taxon>
    </lineage>
</organism>
<dbReference type="GO" id="GO:0000266">
    <property type="term" value="P:mitochondrial fission"/>
    <property type="evidence" value="ECO:0007669"/>
    <property type="project" value="InterPro"/>
</dbReference>
<dbReference type="GO" id="GO:0005741">
    <property type="term" value="C:mitochondrial outer membrane"/>
    <property type="evidence" value="ECO:0007669"/>
    <property type="project" value="TreeGrafter"/>
</dbReference>
<keyword evidence="1" id="KW-0812">Transmembrane</keyword>
<comment type="caution">
    <text evidence="2">The sequence shown here is derived from an EMBL/GenBank/DDBJ whole genome shotgun (WGS) entry which is preliminary data.</text>
</comment>
<dbReference type="PANTHER" id="PTHR13247">
    <property type="entry name" value="TETRATRICOPEPTIDE REPEAT PROTEIN 11 TPR REPEAT PROTEIN 11"/>
    <property type="match status" value="1"/>
</dbReference>
<sequence length="162" mass="18294">MTVKEDRDIFEQKLQVEAKASKEQIPDKEAAWEAERKKAKPDLNVKFIYAYVLTMSNSERHKSMGMRLLNELIAARFNVEECLYALAVCLYSQTEWRECREVVDRLLRLNPDHRYGNELHLFVKDAQAKQDLAIGVGVGVGVIGATAAILLGAMLGSGRRGR</sequence>
<protein>
    <submittedName>
        <fullName evidence="2">Mitochondrial fission 1 protein</fullName>
    </submittedName>
</protein>
<feature type="transmembrane region" description="Helical" evidence="1">
    <location>
        <begin position="132"/>
        <end position="156"/>
    </location>
</feature>
<dbReference type="AlphaFoldDB" id="W7TD11"/>
<dbReference type="GO" id="GO:0005778">
    <property type="term" value="C:peroxisomal membrane"/>
    <property type="evidence" value="ECO:0007669"/>
    <property type="project" value="TreeGrafter"/>
</dbReference>
<keyword evidence="3" id="KW-1185">Reference proteome</keyword>
<evidence type="ECO:0000313" key="2">
    <source>
        <dbReference type="EMBL" id="EWM24132.1"/>
    </source>
</evidence>
<keyword evidence="1" id="KW-1133">Transmembrane helix</keyword>
<dbReference type="OrthoDB" id="10307705at2759"/>
<dbReference type="GO" id="GO:0000422">
    <property type="term" value="P:autophagy of mitochondrion"/>
    <property type="evidence" value="ECO:0007669"/>
    <property type="project" value="TreeGrafter"/>
</dbReference>
<evidence type="ECO:0000313" key="3">
    <source>
        <dbReference type="Proteomes" id="UP000019335"/>
    </source>
</evidence>
<dbReference type="PANTHER" id="PTHR13247:SF0">
    <property type="entry name" value="MITOCHONDRIAL FISSION 1 PROTEIN"/>
    <property type="match status" value="1"/>
</dbReference>
<dbReference type="Proteomes" id="UP000019335">
    <property type="component" value="Chromosome 14"/>
</dbReference>
<evidence type="ECO:0000256" key="1">
    <source>
        <dbReference type="SAM" id="Phobius"/>
    </source>
</evidence>
<gene>
    <name evidence="2" type="ORF">Naga_100810g1</name>
</gene>